<dbReference type="Gene3D" id="2.60.40.1120">
    <property type="entry name" value="Carboxypeptidase-like, regulatory domain"/>
    <property type="match status" value="1"/>
</dbReference>
<dbReference type="SUPFAM" id="SSF49464">
    <property type="entry name" value="Carboxypeptidase regulatory domain-like"/>
    <property type="match status" value="1"/>
</dbReference>
<keyword evidence="1" id="KW-0732">Signal</keyword>
<accession>A0ABV8AFS0</accession>
<sequence>MKHLITLVLLCVASTAFAQIKMQGVVKDSSGVALELANVIAMNDSTKTLESFAVTNDKGRYNLSLSKNTKYKLQVSYIGMKTYEEVITTKEEGFTKDFILKADNELDAIELTYNMPVVVKGDTLIYNVDSFKNGSERKLGDVLEKLPGVEINENGQIEVEGNVVQKVTVNGKDFFDGDSKLASENIPSNAVDKIEVLRNFSEVGQLRSVQNNQNNFALNIKLKEGKENFWFGDITVGAGAAPSPNDELYLVQPKLFYYSPKYSLNVIGDMNNIGEPALSNRDVRNFGGGFRAPSRDSGTSINLGDNGLQGLTNARNAQKVESKLLATNFSYSPKKTLDLSGFVIFNTTRLNTRQESFIRYTDADLGIPDEETINTGREASDQGIAKLSASYKPNFNNQLDYDILGRLSKDSERQSELSSVIGQTSQLDEVTPFSINQSLNYYYTLNENNIFALEAQHLIKNEDPFYNAFLNNDPTNNDTANDDAYDETAEQLGLDRTLDFYDIGQNQKVKSNQLDAKLDYYNILNAKSNISFTLGTILSRQDFNSNIFQFLDNGNTQNADPTINDTDGNPLGAVNDTQYNFSDIYVGTRYNIRTGKFTFRPGLSLHAYGNQNTQFGETFEDNFFRVLPEFEARVQFKKSESLTFNYRMTNQFTDVTRIAEGLVLNSFDNLSYGNSELLNGLQQNLSLFYQSFNLFNNTRVFARVAYSKNEDQIRTLTNFENVIRTGTFFNSPFADETLSAFGSWNKTFGKLRVGMNTNFNYSLNNQFVNGRQSVNESFTQSYRPEFRTNFREAPNVRLRYDYSVTNADQGTRTTRIVRNSPSIRFDAYIWNSVTFVTDYAYTNQDDGERSDSFQTWSARLGYRKDRDAKWEYEIRANNILNIDANINNNVSNLAVFNSATFLQPRFITFRAIYTL</sequence>
<gene>
    <name evidence="2" type="ORF">ACFOSX_01210</name>
</gene>
<organism evidence="2 3">
    <name type="scientific">Winogradskyella maritima</name>
    <dbReference type="NCBI Taxonomy" id="1517766"/>
    <lineage>
        <taxon>Bacteria</taxon>
        <taxon>Pseudomonadati</taxon>
        <taxon>Bacteroidota</taxon>
        <taxon>Flavobacteriia</taxon>
        <taxon>Flavobacteriales</taxon>
        <taxon>Flavobacteriaceae</taxon>
        <taxon>Winogradskyella</taxon>
    </lineage>
</organism>
<evidence type="ECO:0000256" key="1">
    <source>
        <dbReference type="SAM" id="SignalP"/>
    </source>
</evidence>
<dbReference type="Pfam" id="PF13620">
    <property type="entry name" value="CarboxypepD_reg"/>
    <property type="match status" value="1"/>
</dbReference>
<dbReference type="InterPro" id="IPR008969">
    <property type="entry name" value="CarboxyPept-like_regulatory"/>
</dbReference>
<keyword evidence="3" id="KW-1185">Reference proteome</keyword>
<feature type="chain" id="PRO_5047303193" evidence="1">
    <location>
        <begin position="19"/>
        <end position="915"/>
    </location>
</feature>
<dbReference type="Proteomes" id="UP001595812">
    <property type="component" value="Unassembled WGS sequence"/>
</dbReference>
<dbReference type="SUPFAM" id="SSF56935">
    <property type="entry name" value="Porins"/>
    <property type="match status" value="1"/>
</dbReference>
<dbReference type="RefSeq" id="WP_386096199.1">
    <property type="nucleotide sequence ID" value="NZ_JBHSAT010000004.1"/>
</dbReference>
<dbReference type="EMBL" id="JBHSAT010000004">
    <property type="protein sequence ID" value="MFC3875835.1"/>
    <property type="molecule type" value="Genomic_DNA"/>
</dbReference>
<name>A0ABV8AFS0_9FLAO</name>
<comment type="caution">
    <text evidence="2">The sequence shown here is derived from an EMBL/GenBank/DDBJ whole genome shotgun (WGS) entry which is preliminary data.</text>
</comment>
<evidence type="ECO:0000313" key="3">
    <source>
        <dbReference type="Proteomes" id="UP001595812"/>
    </source>
</evidence>
<proteinExistence type="predicted"/>
<reference evidence="3" key="1">
    <citation type="journal article" date="2019" name="Int. J. Syst. Evol. Microbiol.">
        <title>The Global Catalogue of Microorganisms (GCM) 10K type strain sequencing project: providing services to taxonomists for standard genome sequencing and annotation.</title>
        <authorList>
            <consortium name="The Broad Institute Genomics Platform"/>
            <consortium name="The Broad Institute Genome Sequencing Center for Infectious Disease"/>
            <person name="Wu L."/>
            <person name="Ma J."/>
        </authorList>
    </citation>
    <scope>NUCLEOTIDE SEQUENCE [LARGE SCALE GENOMIC DNA]</scope>
    <source>
        <strain evidence="3">CECT 8979</strain>
    </source>
</reference>
<evidence type="ECO:0000313" key="2">
    <source>
        <dbReference type="EMBL" id="MFC3875835.1"/>
    </source>
</evidence>
<feature type="signal peptide" evidence="1">
    <location>
        <begin position="1"/>
        <end position="18"/>
    </location>
</feature>
<protein>
    <submittedName>
        <fullName evidence="2">Carboxypeptidase regulatory-like domain-containing protein</fullName>
    </submittedName>
</protein>